<dbReference type="STRING" id="666510.ASAC_1006"/>
<evidence type="ECO:0000313" key="6">
    <source>
        <dbReference type="EMBL" id="ADL19411.1"/>
    </source>
</evidence>
<dbReference type="GO" id="GO:0017148">
    <property type="term" value="P:negative regulation of translation"/>
    <property type="evidence" value="ECO:0007669"/>
    <property type="project" value="TreeGrafter"/>
</dbReference>
<comment type="function">
    <text evidence="4">This protein is one of the early assembly proteins of the 50S ribosomal subunit, although it is not seen to bind rRNA by itself. It is important during the early stages of 50S assembly.</text>
</comment>
<dbReference type="EMBL" id="CP001742">
    <property type="protein sequence ID" value="ADL19411.1"/>
    <property type="molecule type" value="Genomic_DNA"/>
</dbReference>
<evidence type="ECO:0000256" key="4">
    <source>
        <dbReference type="HAMAP-Rule" id="MF_01366"/>
    </source>
</evidence>
<dbReference type="GO" id="GO:0022625">
    <property type="term" value="C:cytosolic large ribosomal subunit"/>
    <property type="evidence" value="ECO:0007669"/>
    <property type="project" value="UniProtKB-UniRule"/>
</dbReference>
<gene>
    <name evidence="4" type="primary">rpl13</name>
    <name evidence="6" type="ordered locus">ASAC_1006</name>
</gene>
<comment type="subunit">
    <text evidence="4">Part of the 50S ribosomal subunit.</text>
</comment>
<dbReference type="KEGG" id="asc:ASAC_1006"/>
<dbReference type="Proteomes" id="UP000000346">
    <property type="component" value="Chromosome"/>
</dbReference>
<keyword evidence="2 4" id="KW-0689">Ribosomal protein</keyword>
<dbReference type="PANTHER" id="PTHR11545:SF3">
    <property type="entry name" value="LARGE RIBOSOMAL SUBUNIT PROTEIN UL13"/>
    <property type="match status" value="1"/>
</dbReference>
<dbReference type="FunCoup" id="D9Q273">
    <property type="interactions" value="137"/>
</dbReference>
<organism evidence="6 7">
    <name type="scientific">Acidilobus saccharovorans (strain DSM 16705 / JCM 18335 / VKM B-2471 / 345-15)</name>
    <dbReference type="NCBI Taxonomy" id="666510"/>
    <lineage>
        <taxon>Archaea</taxon>
        <taxon>Thermoproteota</taxon>
        <taxon>Thermoprotei</taxon>
        <taxon>Acidilobales</taxon>
        <taxon>Acidilobaceae</taxon>
        <taxon>Acidilobus</taxon>
    </lineage>
</organism>
<dbReference type="Pfam" id="PF00572">
    <property type="entry name" value="Ribosomal_L13"/>
    <property type="match status" value="1"/>
</dbReference>
<reference evidence="6 7" key="1">
    <citation type="journal article" date="2010" name="Appl. Environ. Microbiol.">
        <title>The genome sequence of the crenarchaeon Acidilobus saccharovorans supports a new order, Acidilobales, and suggests an important ecological role in terrestrial acidic hot springs.</title>
        <authorList>
            <person name="Mardanov A.V."/>
            <person name="Svetlitchnyi V.A."/>
            <person name="Beletsky A.V."/>
            <person name="Prokofeva M.I."/>
            <person name="Bonch-Osmolovskaya E.A."/>
            <person name="Ravin N.V."/>
            <person name="Skryabin K.G."/>
        </authorList>
    </citation>
    <scope>NUCLEOTIDE SEQUENCE [LARGE SCALE GENOMIC DNA]</scope>
    <source>
        <strain evidence="7">DSM 16705 / JCM 18335 / VKM B-2471 / 345-15</strain>
    </source>
</reference>
<dbReference type="GO" id="GO:0003729">
    <property type="term" value="F:mRNA binding"/>
    <property type="evidence" value="ECO:0007669"/>
    <property type="project" value="TreeGrafter"/>
</dbReference>
<dbReference type="Gene3D" id="3.90.1180.10">
    <property type="entry name" value="Ribosomal protein L13"/>
    <property type="match status" value="1"/>
</dbReference>
<dbReference type="HOGENOM" id="CLU_076922_1_0_2"/>
<proteinExistence type="inferred from homology"/>
<dbReference type="eggNOG" id="arCOG04242">
    <property type="taxonomic scope" value="Archaea"/>
</dbReference>
<dbReference type="AlphaFoldDB" id="D9Q273"/>
<name>D9Q273_ACIS3</name>
<dbReference type="PROSITE" id="PS00783">
    <property type="entry name" value="RIBOSOMAL_L13"/>
    <property type="match status" value="1"/>
</dbReference>
<evidence type="ECO:0000313" key="7">
    <source>
        <dbReference type="Proteomes" id="UP000000346"/>
    </source>
</evidence>
<keyword evidence="3 4" id="KW-0687">Ribonucleoprotein</keyword>
<evidence type="ECO:0000256" key="5">
    <source>
        <dbReference type="RuleBase" id="RU003877"/>
    </source>
</evidence>
<dbReference type="GO" id="GO:0006412">
    <property type="term" value="P:translation"/>
    <property type="evidence" value="ECO:0007669"/>
    <property type="project" value="UniProtKB-UniRule"/>
</dbReference>
<dbReference type="InterPro" id="IPR023563">
    <property type="entry name" value="Ribosomal_uL13_CS"/>
</dbReference>
<evidence type="ECO:0000256" key="1">
    <source>
        <dbReference type="ARBA" id="ARBA00006227"/>
    </source>
</evidence>
<dbReference type="SUPFAM" id="SSF52161">
    <property type="entry name" value="Ribosomal protein L13"/>
    <property type="match status" value="1"/>
</dbReference>
<evidence type="ECO:0000256" key="3">
    <source>
        <dbReference type="ARBA" id="ARBA00023274"/>
    </source>
</evidence>
<evidence type="ECO:0000256" key="2">
    <source>
        <dbReference type="ARBA" id="ARBA00022980"/>
    </source>
</evidence>
<dbReference type="InterPro" id="IPR005755">
    <property type="entry name" value="Ribosomal_uL13_euk/arc"/>
</dbReference>
<comment type="similarity">
    <text evidence="1 4 5">Belongs to the universal ribosomal protein uL13 family.</text>
</comment>
<protein>
    <recommendedName>
        <fullName evidence="4">Large ribosomal subunit protein uL13</fullName>
    </recommendedName>
</protein>
<keyword evidence="7" id="KW-1185">Reference proteome</keyword>
<accession>D9Q273</accession>
<dbReference type="HAMAP" id="MF_01366">
    <property type="entry name" value="Ribosomal_uL13"/>
    <property type="match status" value="1"/>
</dbReference>
<dbReference type="PANTHER" id="PTHR11545">
    <property type="entry name" value="RIBOSOMAL PROTEIN L13"/>
    <property type="match status" value="1"/>
</dbReference>
<dbReference type="CDD" id="cd00392">
    <property type="entry name" value="Ribosomal_L13"/>
    <property type="match status" value="1"/>
</dbReference>
<dbReference type="NCBIfam" id="TIGR01077">
    <property type="entry name" value="L13_A_E"/>
    <property type="match status" value="1"/>
</dbReference>
<sequence length="156" mass="17527">MRCSWLSQQAAREELIIDGSGAILGRLATYVAKQLLSGKRVTIVNADKVAVSGDPVRLVYFYRRTILGVKVHLSEKWRPKRARSPQMLVRKAVRGMLPKNDKGKEAYSRLRVYVGVPKELAGKNTTKLPSNMTVEKLTKSKYATLADIARQLGWSR</sequence>
<dbReference type="InterPro" id="IPR036899">
    <property type="entry name" value="Ribosomal_uL13_sf"/>
</dbReference>
<dbReference type="InParanoid" id="D9Q273"/>
<dbReference type="InterPro" id="IPR005822">
    <property type="entry name" value="Ribosomal_uL13"/>
</dbReference>
<dbReference type="GO" id="GO:0003735">
    <property type="term" value="F:structural constituent of ribosome"/>
    <property type="evidence" value="ECO:0007669"/>
    <property type="project" value="UniProtKB-UniRule"/>
</dbReference>
<dbReference type="InterPro" id="IPR005823">
    <property type="entry name" value="Ribosomal_uL13_bac-type"/>
</dbReference>
<dbReference type="PIRSF" id="PIRSF002181">
    <property type="entry name" value="Ribosomal_L13"/>
    <property type="match status" value="1"/>
</dbReference>